<dbReference type="EMBL" id="HBIN01006531">
    <property type="protein sequence ID" value="CAE0434479.1"/>
    <property type="molecule type" value="Transcribed_RNA"/>
</dbReference>
<protein>
    <submittedName>
        <fullName evidence="1">Uncharacterized protein</fullName>
    </submittedName>
</protein>
<gene>
    <name evidence="1" type="ORF">ASTO00021_LOCUS4777</name>
    <name evidence="2" type="ORF">ASTO00021_LOCUS4778</name>
</gene>
<name>A0A6S8AZG8_9STRA</name>
<proteinExistence type="predicted"/>
<dbReference type="EMBL" id="HBIN01006532">
    <property type="protein sequence ID" value="CAE0434480.1"/>
    <property type="molecule type" value="Transcribed_RNA"/>
</dbReference>
<organism evidence="1">
    <name type="scientific">Aplanochytrium stocchinoi</name>
    <dbReference type="NCBI Taxonomy" id="215587"/>
    <lineage>
        <taxon>Eukaryota</taxon>
        <taxon>Sar</taxon>
        <taxon>Stramenopiles</taxon>
        <taxon>Bigyra</taxon>
        <taxon>Labyrinthulomycetes</taxon>
        <taxon>Thraustochytrida</taxon>
        <taxon>Thraustochytriidae</taxon>
        <taxon>Aplanochytrium</taxon>
    </lineage>
</organism>
<sequence>MKLVELEVQAVVESVWGHHAKICLDKHLNRELLSTLKLILRRHPSSDDVLNARSILRTCVECAKFALEERISKFSQSTNVDKLSRNAVQKRADLVLRHINLPDESKKDLLNAFHYPIKPNFPLSLYVDSNPVYCTIERIKLTKPLIKGFPARLLGTLIVYNCPMNVRQNFRIMLVPIEMKDSNQIVSLNINSEFWDVEREGQNGTKVCVDLVVPKDFCPSELKVVMQFEDYEPWCCLDSTLISVE</sequence>
<accession>A0A6S8AZG8</accession>
<reference evidence="1" key="1">
    <citation type="submission" date="2021-01" db="EMBL/GenBank/DDBJ databases">
        <authorList>
            <person name="Corre E."/>
            <person name="Pelletier E."/>
            <person name="Niang G."/>
            <person name="Scheremetjew M."/>
            <person name="Finn R."/>
            <person name="Kale V."/>
            <person name="Holt S."/>
            <person name="Cochrane G."/>
            <person name="Meng A."/>
            <person name="Brown T."/>
            <person name="Cohen L."/>
        </authorList>
    </citation>
    <scope>NUCLEOTIDE SEQUENCE</scope>
    <source>
        <strain evidence="1">GSBS06</strain>
    </source>
</reference>
<evidence type="ECO:0000313" key="2">
    <source>
        <dbReference type="EMBL" id="CAE0434480.1"/>
    </source>
</evidence>
<dbReference type="AlphaFoldDB" id="A0A6S8AZG8"/>
<evidence type="ECO:0000313" key="1">
    <source>
        <dbReference type="EMBL" id="CAE0434479.1"/>
    </source>
</evidence>